<gene>
    <name evidence="1" type="ORF">CDAR_74981</name>
</gene>
<dbReference type="Proteomes" id="UP001054837">
    <property type="component" value="Unassembled WGS sequence"/>
</dbReference>
<dbReference type="EMBL" id="BPLQ01002250">
    <property type="protein sequence ID" value="GIX90553.1"/>
    <property type="molecule type" value="Genomic_DNA"/>
</dbReference>
<keyword evidence="2" id="KW-1185">Reference proteome</keyword>
<accession>A0AAV4P0K2</accession>
<protein>
    <submittedName>
        <fullName evidence="1">Uncharacterized protein</fullName>
    </submittedName>
</protein>
<dbReference type="AlphaFoldDB" id="A0AAV4P0K2"/>
<reference evidence="1 2" key="1">
    <citation type="submission" date="2021-06" db="EMBL/GenBank/DDBJ databases">
        <title>Caerostris darwini draft genome.</title>
        <authorList>
            <person name="Kono N."/>
            <person name="Arakawa K."/>
        </authorList>
    </citation>
    <scope>NUCLEOTIDE SEQUENCE [LARGE SCALE GENOMIC DNA]</scope>
</reference>
<evidence type="ECO:0000313" key="1">
    <source>
        <dbReference type="EMBL" id="GIX90553.1"/>
    </source>
</evidence>
<name>A0AAV4P0K2_9ARAC</name>
<comment type="caution">
    <text evidence="1">The sequence shown here is derived from an EMBL/GenBank/DDBJ whole genome shotgun (WGS) entry which is preliminary data.</text>
</comment>
<sequence length="117" mass="13460">MHCREFTSPTGCQDLIVIAKPSALLNWERINRSLPINMATLPSISMDTHYPAAGLSGARLSGDGFCRWEKNKNLSIEKRFVELVAKFTYKFSFRKHFSFFGFRQNVCVTSRSRIESY</sequence>
<organism evidence="1 2">
    <name type="scientific">Caerostris darwini</name>
    <dbReference type="NCBI Taxonomy" id="1538125"/>
    <lineage>
        <taxon>Eukaryota</taxon>
        <taxon>Metazoa</taxon>
        <taxon>Ecdysozoa</taxon>
        <taxon>Arthropoda</taxon>
        <taxon>Chelicerata</taxon>
        <taxon>Arachnida</taxon>
        <taxon>Araneae</taxon>
        <taxon>Araneomorphae</taxon>
        <taxon>Entelegynae</taxon>
        <taxon>Araneoidea</taxon>
        <taxon>Araneidae</taxon>
        <taxon>Caerostris</taxon>
    </lineage>
</organism>
<proteinExistence type="predicted"/>
<evidence type="ECO:0000313" key="2">
    <source>
        <dbReference type="Proteomes" id="UP001054837"/>
    </source>
</evidence>